<dbReference type="EnsemblMetazoa" id="XM_006568802">
    <property type="protein sequence ID" value="XP_006568865"/>
    <property type="gene ID" value="LOC726589"/>
</dbReference>
<dbReference type="OrthoDB" id="552755at2759"/>
<feature type="compositionally biased region" description="Basic and acidic residues" evidence="1">
    <location>
        <begin position="1"/>
        <end position="12"/>
    </location>
</feature>
<feature type="compositionally biased region" description="Basic residues" evidence="1">
    <location>
        <begin position="251"/>
        <end position="264"/>
    </location>
</feature>
<reference evidence="2" key="1">
    <citation type="submission" date="2021-01" db="UniProtKB">
        <authorList>
            <consortium name="EnsemblMetazoa"/>
        </authorList>
    </citation>
    <scope>IDENTIFICATION</scope>
    <source>
        <strain evidence="2">DH4</strain>
    </source>
</reference>
<feature type="region of interest" description="Disordered" evidence="1">
    <location>
        <begin position="1"/>
        <end position="41"/>
    </location>
</feature>
<sequence length="501" mass="57180">MIESDQSDKEQQDEMSSLAISNNSADINEHGKKRLREEISENQTLNVPSKKLCISIDETKSDKYDIENISALHTEEIKDNIKDIKKIDNNKDKIMLEESTSEITKDSDVETSNIKNNEISINNETEIKKEKESNISLDIKQQENVESIINLNVKNVTMEETMEMLDKEDNVKPKRKNRKFKTEDAEVVEGLELSVECASDKGSSSSSESEDRNKRQFMPKTIIIKAKPNDSELEISSSEEDKLDSQNISKLKCKKTIKGKKRNRTSFSAIKNTDSEENNDDNSDEDYSPKTKKKLRKSTKSSIESKKEYNKAKKGIKKSIENLDGEDENSNITEELKSEESISDIKSGKSKSENESEDSEDTSSDGKRKKSIKAEDDKRIQMLKKYIRIAGIHVKSYNDLWANCKSNTAKIRCLKELLTKNGIIGRPTVEKCKKAKKRNERLKDVAELNTSNIISEGRITRAQRNKDPNKESMKISETPTKHRETRNTFKRVLTVIDSDSE</sequence>
<organism evidence="2">
    <name type="scientific">Apis mellifera</name>
    <name type="common">Honeybee</name>
    <dbReference type="NCBI Taxonomy" id="7460"/>
    <lineage>
        <taxon>Eukaryota</taxon>
        <taxon>Metazoa</taxon>
        <taxon>Ecdysozoa</taxon>
        <taxon>Arthropoda</taxon>
        <taxon>Hexapoda</taxon>
        <taxon>Insecta</taxon>
        <taxon>Pterygota</taxon>
        <taxon>Neoptera</taxon>
        <taxon>Endopterygota</taxon>
        <taxon>Hymenoptera</taxon>
        <taxon>Apocrita</taxon>
        <taxon>Aculeata</taxon>
        <taxon>Apoidea</taxon>
        <taxon>Anthophila</taxon>
        <taxon>Apidae</taxon>
        <taxon>Apis</taxon>
    </lineage>
</organism>
<proteinExistence type="predicted"/>
<feature type="compositionally biased region" description="Polar residues" evidence="1">
    <location>
        <begin position="14"/>
        <end position="26"/>
    </location>
</feature>
<protein>
    <submittedName>
        <fullName evidence="4 5">Dentin matrix acidic phosphoprotein 1</fullName>
    </submittedName>
</protein>
<feature type="region of interest" description="Disordered" evidence="1">
    <location>
        <begin position="195"/>
        <end position="373"/>
    </location>
</feature>
<feature type="region of interest" description="Disordered" evidence="1">
    <location>
        <begin position="463"/>
        <end position="484"/>
    </location>
</feature>
<keyword evidence="3" id="KW-1185">Reference proteome</keyword>
<dbReference type="KEGG" id="ame:726589"/>
<feature type="compositionally biased region" description="Basic residues" evidence="1">
    <location>
        <begin position="290"/>
        <end position="299"/>
    </location>
</feature>
<evidence type="ECO:0000313" key="2">
    <source>
        <dbReference type="EnsemblMetazoa" id="XP_006568865"/>
    </source>
</evidence>
<feature type="region of interest" description="Disordered" evidence="1">
    <location>
        <begin position="165"/>
        <end position="184"/>
    </location>
</feature>
<dbReference type="GeneID" id="726589"/>
<evidence type="ECO:0000256" key="1">
    <source>
        <dbReference type="SAM" id="MobiDB-lite"/>
    </source>
</evidence>
<dbReference type="PANTHER" id="PTHR15410:SF2">
    <property type="entry name" value="HIRA-INTERACTING PROTEIN 3"/>
    <property type="match status" value="1"/>
</dbReference>
<dbReference type="RefSeq" id="XP_001122316.2">
    <property type="nucleotide sequence ID" value="XM_001122316.5"/>
</dbReference>
<dbReference type="EnsemblMetazoa" id="XM_001122316">
    <property type="protein sequence ID" value="XP_001122316"/>
    <property type="gene ID" value="LOC726589"/>
</dbReference>
<reference evidence="4 5" key="2">
    <citation type="submission" date="2025-04" db="UniProtKB">
        <authorList>
            <consortium name="RefSeq"/>
        </authorList>
    </citation>
    <scope>IDENTIFICATION</scope>
    <source>
        <strain evidence="4 5">DH4</strain>
        <tissue evidence="4 5">Whole body</tissue>
    </source>
</reference>
<feature type="compositionally biased region" description="Basic and acidic residues" evidence="1">
    <location>
        <begin position="27"/>
        <end position="39"/>
    </location>
</feature>
<evidence type="ECO:0000313" key="5">
    <source>
        <dbReference type="RefSeq" id="XP_006568865.1"/>
    </source>
</evidence>
<accession>A0A7M7GWG0</accession>
<dbReference type="GO" id="GO:0005634">
    <property type="term" value="C:nucleus"/>
    <property type="evidence" value="ECO:0007669"/>
    <property type="project" value="TreeGrafter"/>
</dbReference>
<accession>A0A7M7FZW9</accession>
<feature type="compositionally biased region" description="Basic and acidic residues" evidence="1">
    <location>
        <begin position="464"/>
        <end position="484"/>
    </location>
</feature>
<dbReference type="PANTHER" id="PTHR15410">
    <property type="entry name" value="HIRA-INTERACTING PROTEIN 3"/>
    <property type="match status" value="1"/>
</dbReference>
<gene>
    <name evidence="2" type="primary">726589</name>
    <name evidence="4 5" type="synonym">LOC726589</name>
</gene>
<evidence type="ECO:0000313" key="3">
    <source>
        <dbReference type="Proteomes" id="UP000005203"/>
    </source>
</evidence>
<evidence type="ECO:0000313" key="4">
    <source>
        <dbReference type="RefSeq" id="XP_001122316.2"/>
    </source>
</evidence>
<dbReference type="AlphaFoldDB" id="A0A7M7GWG0"/>
<dbReference type="InterPro" id="IPR037647">
    <property type="entry name" value="HIRIP3"/>
</dbReference>
<name>A0A7M7GWG0_APIME</name>
<accession>A0A8B6Z9W0</accession>
<dbReference type="RefSeq" id="XP_006568865.1">
    <property type="nucleotide sequence ID" value="XM_006568802.3"/>
</dbReference>
<accession>A0A8B6XFW6</accession>
<dbReference type="Proteomes" id="UP000005203">
    <property type="component" value="Linkage group LG2"/>
</dbReference>
<dbReference type="OMA" id="NCKSNTA"/>
<feature type="compositionally biased region" description="Acidic residues" evidence="1">
    <location>
        <begin position="275"/>
        <end position="286"/>
    </location>
</feature>